<dbReference type="PANTHER" id="PTHR30336">
    <property type="entry name" value="INNER MEMBRANE PROTEIN, PROBABLE PERMEASE"/>
    <property type="match status" value="1"/>
</dbReference>
<dbReference type="Pfam" id="PF02698">
    <property type="entry name" value="DUF218"/>
    <property type="match status" value="1"/>
</dbReference>
<feature type="transmembrane region" description="Helical" evidence="2">
    <location>
        <begin position="18"/>
        <end position="39"/>
    </location>
</feature>
<gene>
    <name evidence="4" type="ORF">ABID43_003839</name>
</gene>
<dbReference type="RefSeq" id="WP_238282589.1">
    <property type="nucleotide sequence ID" value="NZ_BPQL01000180.1"/>
</dbReference>
<keyword evidence="5" id="KW-1185">Reference proteome</keyword>
<dbReference type="PANTHER" id="PTHR30336:SF4">
    <property type="entry name" value="ENVELOPE BIOGENESIS FACTOR ELYC"/>
    <property type="match status" value="1"/>
</dbReference>
<reference evidence="4 5" key="1">
    <citation type="submission" date="2024-06" db="EMBL/GenBank/DDBJ databases">
        <title>Genomic Encyclopedia of Type Strains, Phase IV (KMG-IV): sequencing the most valuable type-strain genomes for metagenomic binning, comparative biology and taxonomic classification.</title>
        <authorList>
            <person name="Goeker M."/>
        </authorList>
    </citation>
    <scope>NUCLEOTIDE SEQUENCE [LARGE SCALE GENOMIC DNA]</scope>
    <source>
        <strain evidence="4 5">DSM 21331</strain>
    </source>
</reference>
<accession>A0ABV2LBS8</accession>
<name>A0ABV2LBS8_9HYPH</name>
<sequence length="302" mass="32489">MTGNPEAVQVLLHLVGQFAWRLATPSNLFPGLALLGLAMMAAGRHRVGAGLAWAGVLATLSGLTPLANWALLPLEQRFQAQHDVVRPVDGIIVLSGGVDLTTSRTRGQLTLNDAGGRITALIDLAHRHPTARLIYTGGDPSPTGGRARAPEAVLAAAYLEEIGIAPARLTIEARSRTTAENAEEVRKLLKQHPGERWLLVTSAWHMPRAMGAFRRVGLVVEPYPVDFRTAGPFATRFTFEHTADGLHLLDVAAKEWVGLVVYRLTGRSDALFPAPDAGPASSIADKDHRHHAAPDQPRSTRL</sequence>
<evidence type="ECO:0000256" key="1">
    <source>
        <dbReference type="SAM" id="MobiDB-lite"/>
    </source>
</evidence>
<dbReference type="InterPro" id="IPR014729">
    <property type="entry name" value="Rossmann-like_a/b/a_fold"/>
</dbReference>
<evidence type="ECO:0000259" key="3">
    <source>
        <dbReference type="Pfam" id="PF02698"/>
    </source>
</evidence>
<dbReference type="Gene3D" id="3.40.50.620">
    <property type="entry name" value="HUPs"/>
    <property type="match status" value="1"/>
</dbReference>
<dbReference type="InterPro" id="IPR051599">
    <property type="entry name" value="Cell_Envelope_Assoc"/>
</dbReference>
<feature type="domain" description="DUF218" evidence="3">
    <location>
        <begin position="89"/>
        <end position="258"/>
    </location>
</feature>
<keyword evidence="2" id="KW-0812">Transmembrane</keyword>
<keyword evidence="2" id="KW-0472">Membrane</keyword>
<evidence type="ECO:0000313" key="5">
    <source>
        <dbReference type="Proteomes" id="UP001549145"/>
    </source>
</evidence>
<feature type="transmembrane region" description="Helical" evidence="2">
    <location>
        <begin position="51"/>
        <end position="72"/>
    </location>
</feature>
<dbReference type="InterPro" id="IPR003848">
    <property type="entry name" value="DUF218"/>
</dbReference>
<dbReference type="Proteomes" id="UP001549145">
    <property type="component" value="Unassembled WGS sequence"/>
</dbReference>
<dbReference type="CDD" id="cd06259">
    <property type="entry name" value="YdcF-like"/>
    <property type="match status" value="1"/>
</dbReference>
<protein>
    <submittedName>
        <fullName evidence="4">Uncharacterized SAM-binding protein YcdF (DUF218 family)</fullName>
    </submittedName>
</protein>
<proteinExistence type="predicted"/>
<evidence type="ECO:0000313" key="4">
    <source>
        <dbReference type="EMBL" id="MET3694280.1"/>
    </source>
</evidence>
<organism evidence="4 5">
    <name type="scientific">Methylobacterium goesingense</name>
    <dbReference type="NCBI Taxonomy" id="243690"/>
    <lineage>
        <taxon>Bacteria</taxon>
        <taxon>Pseudomonadati</taxon>
        <taxon>Pseudomonadota</taxon>
        <taxon>Alphaproteobacteria</taxon>
        <taxon>Hyphomicrobiales</taxon>
        <taxon>Methylobacteriaceae</taxon>
        <taxon>Methylobacterium</taxon>
    </lineage>
</organism>
<evidence type="ECO:0000256" key="2">
    <source>
        <dbReference type="SAM" id="Phobius"/>
    </source>
</evidence>
<comment type="caution">
    <text evidence="4">The sequence shown here is derived from an EMBL/GenBank/DDBJ whole genome shotgun (WGS) entry which is preliminary data.</text>
</comment>
<keyword evidence="2" id="KW-1133">Transmembrane helix</keyword>
<dbReference type="EMBL" id="JBEPMM010000013">
    <property type="protein sequence ID" value="MET3694280.1"/>
    <property type="molecule type" value="Genomic_DNA"/>
</dbReference>
<feature type="region of interest" description="Disordered" evidence="1">
    <location>
        <begin position="278"/>
        <end position="302"/>
    </location>
</feature>